<proteinExistence type="predicted"/>
<protein>
    <submittedName>
        <fullName evidence="2">Uncharacterized protein</fullName>
    </submittedName>
</protein>
<sequence length="64" mass="6352">MPHNRAIWLAIILLAAVIIGLAGGVLSWLGGATPAGAILFGAGGLAATVLLAITIVNFMADPSQ</sequence>
<feature type="transmembrane region" description="Helical" evidence="1">
    <location>
        <begin position="35"/>
        <end position="60"/>
    </location>
</feature>
<dbReference type="RefSeq" id="WP_089213203.1">
    <property type="nucleotide sequence ID" value="NZ_FZOD01000086.1"/>
</dbReference>
<reference evidence="2 3" key="1">
    <citation type="submission" date="2017-06" db="EMBL/GenBank/DDBJ databases">
        <authorList>
            <person name="Kim H.J."/>
            <person name="Triplett B.A."/>
        </authorList>
    </citation>
    <scope>NUCLEOTIDE SEQUENCE [LARGE SCALE GENOMIC DNA]</scope>
    <source>
        <strain evidence="2 3">CGMCC 4.2132</strain>
    </source>
</reference>
<evidence type="ECO:0000256" key="1">
    <source>
        <dbReference type="SAM" id="Phobius"/>
    </source>
</evidence>
<dbReference type="Proteomes" id="UP000198282">
    <property type="component" value="Unassembled WGS sequence"/>
</dbReference>
<organism evidence="2 3">
    <name type="scientific">Streptosporangium subroseum</name>
    <dbReference type="NCBI Taxonomy" id="106412"/>
    <lineage>
        <taxon>Bacteria</taxon>
        <taxon>Bacillati</taxon>
        <taxon>Actinomycetota</taxon>
        <taxon>Actinomycetes</taxon>
        <taxon>Streptosporangiales</taxon>
        <taxon>Streptosporangiaceae</taxon>
        <taxon>Streptosporangium</taxon>
    </lineage>
</organism>
<keyword evidence="1" id="KW-0472">Membrane</keyword>
<keyword evidence="1" id="KW-0812">Transmembrane</keyword>
<gene>
    <name evidence="2" type="ORF">SAMN05216276_10864</name>
</gene>
<dbReference type="AlphaFoldDB" id="A0A239P4A9"/>
<evidence type="ECO:0000313" key="3">
    <source>
        <dbReference type="Proteomes" id="UP000198282"/>
    </source>
</evidence>
<dbReference type="EMBL" id="FZOD01000086">
    <property type="protein sequence ID" value="SNT61870.1"/>
    <property type="molecule type" value="Genomic_DNA"/>
</dbReference>
<name>A0A239P4A9_9ACTN</name>
<accession>A0A239P4A9</accession>
<keyword evidence="1" id="KW-1133">Transmembrane helix</keyword>
<feature type="transmembrane region" description="Helical" evidence="1">
    <location>
        <begin position="7"/>
        <end position="29"/>
    </location>
</feature>
<evidence type="ECO:0000313" key="2">
    <source>
        <dbReference type="EMBL" id="SNT61870.1"/>
    </source>
</evidence>
<keyword evidence="3" id="KW-1185">Reference proteome</keyword>